<name>A0A1B8TZ92_9FLAO</name>
<accession>A0A1B8TZ92</accession>
<dbReference type="AlphaFoldDB" id="A0A1B8TZ92"/>
<comment type="caution">
    <text evidence="3">The sequence shown here is derived from an EMBL/GenBank/DDBJ whole genome shotgun (WGS) entry which is preliminary data.</text>
</comment>
<proteinExistence type="predicted"/>
<feature type="signal peptide" evidence="1">
    <location>
        <begin position="1"/>
        <end position="20"/>
    </location>
</feature>
<dbReference type="OrthoDB" id="5292899at2"/>
<reference evidence="4" key="1">
    <citation type="submission" date="2016-02" db="EMBL/GenBank/DDBJ databases">
        <authorList>
            <person name="Shin S.-K."/>
            <person name="Yi H."/>
            <person name="Kim E."/>
        </authorList>
    </citation>
    <scope>NUCLEOTIDE SEQUENCE [LARGE SCALE GENOMIC DNA]</scope>
    <source>
        <strain evidence="4">LPB0003</strain>
    </source>
</reference>
<evidence type="ECO:0000259" key="2">
    <source>
        <dbReference type="Pfam" id="PF04264"/>
    </source>
</evidence>
<dbReference type="EMBL" id="LSFM01000021">
    <property type="protein sequence ID" value="OBY64910.1"/>
    <property type="molecule type" value="Genomic_DNA"/>
</dbReference>
<dbReference type="SUPFAM" id="SSF101874">
    <property type="entry name" value="YceI-like"/>
    <property type="match status" value="1"/>
</dbReference>
<keyword evidence="1" id="KW-0732">Signal</keyword>
<dbReference type="Gene3D" id="2.40.128.110">
    <property type="entry name" value="Lipid/polyisoprenoid-binding, YceI-like"/>
    <property type="match status" value="1"/>
</dbReference>
<dbReference type="Proteomes" id="UP000092584">
    <property type="component" value="Unassembled WGS sequence"/>
</dbReference>
<evidence type="ECO:0000256" key="1">
    <source>
        <dbReference type="SAM" id="SignalP"/>
    </source>
</evidence>
<feature type="domain" description="Lipid/polyisoprenoid-binding YceI-like" evidence="2">
    <location>
        <begin position="47"/>
        <end position="182"/>
    </location>
</feature>
<feature type="chain" id="PRO_5008615785" description="Lipid/polyisoprenoid-binding YceI-like domain-containing protein" evidence="1">
    <location>
        <begin position="21"/>
        <end position="211"/>
    </location>
</feature>
<dbReference type="Pfam" id="PF04264">
    <property type="entry name" value="YceI"/>
    <property type="match status" value="1"/>
</dbReference>
<keyword evidence="4" id="KW-1185">Reference proteome</keyword>
<dbReference type="InterPro" id="IPR036761">
    <property type="entry name" value="TTHA0802/YceI-like_sf"/>
</dbReference>
<evidence type="ECO:0000313" key="3">
    <source>
        <dbReference type="EMBL" id="OBY64910.1"/>
    </source>
</evidence>
<sequence>MKNISIISFLFIAIVFNFSACKSDAKKEDSKETPAVETKKSTAPFAVSNAENDINFVAYKTTEKVGVNGWFTKVDVLSGGEGNSVKEAIHNTEFSIPISSLYTKDASRDFKIRKNFFGIMEDTNMLSGKLIITDDTTGIAKLTMNGETKDIPFTYTIADKKFSMNATIDVNDWNAGKALGTLNKVCELLHTGADGVSKTWSEVALNITSTF</sequence>
<dbReference type="InterPro" id="IPR007372">
    <property type="entry name" value="Lipid/polyisoprenoid-bd_YceI"/>
</dbReference>
<organism evidence="3 4">
    <name type="scientific">Polaribacter vadi</name>
    <dbReference type="NCBI Taxonomy" id="1774273"/>
    <lineage>
        <taxon>Bacteria</taxon>
        <taxon>Pseudomonadati</taxon>
        <taxon>Bacteroidota</taxon>
        <taxon>Flavobacteriia</taxon>
        <taxon>Flavobacteriales</taxon>
        <taxon>Flavobacteriaceae</taxon>
    </lineage>
</organism>
<protein>
    <recommendedName>
        <fullName evidence="2">Lipid/polyisoprenoid-binding YceI-like domain-containing protein</fullName>
    </recommendedName>
</protein>
<dbReference type="KEGG" id="pob:LPB03_06670"/>
<evidence type="ECO:0000313" key="4">
    <source>
        <dbReference type="Proteomes" id="UP000092584"/>
    </source>
</evidence>
<gene>
    <name evidence="3" type="ORF">LPB3_05820</name>
</gene>
<dbReference type="RefSeq" id="WP_065318663.1">
    <property type="nucleotide sequence ID" value="NZ_CP017477.1"/>
</dbReference>
<dbReference type="STRING" id="1774273.LPB03_06670"/>